<dbReference type="OrthoDB" id="3030170at2759"/>
<proteinExistence type="predicted"/>
<dbReference type="Proteomes" id="UP000054477">
    <property type="component" value="Unassembled WGS sequence"/>
</dbReference>
<sequence length="113" mass="12683">MGLEGKFFLKEGEDAASRPIPNAIHLVRRGNFLLSILRKHDKKLRSYESSVRNKGQLKVLASLDSLGPWRRRLLIAVSSNGEPRVRPWLLSMTAAFHVLYMTADAGGKSLKCH</sequence>
<dbReference type="STRING" id="1095629.A0A0C9XF13"/>
<accession>A0A0C9XF13</accession>
<dbReference type="AlphaFoldDB" id="A0A0C9XF13"/>
<reference evidence="1 2" key="1">
    <citation type="submission" date="2014-04" db="EMBL/GenBank/DDBJ databases">
        <authorList>
            <consortium name="DOE Joint Genome Institute"/>
            <person name="Kuo A."/>
            <person name="Kohler A."/>
            <person name="Nagy L.G."/>
            <person name="Floudas D."/>
            <person name="Copeland A."/>
            <person name="Barry K.W."/>
            <person name="Cichocki N."/>
            <person name="Veneault-Fourrey C."/>
            <person name="LaButti K."/>
            <person name="Lindquist E.A."/>
            <person name="Lipzen A."/>
            <person name="Lundell T."/>
            <person name="Morin E."/>
            <person name="Murat C."/>
            <person name="Sun H."/>
            <person name="Tunlid A."/>
            <person name="Henrissat B."/>
            <person name="Grigoriev I.V."/>
            <person name="Hibbett D.S."/>
            <person name="Martin F."/>
            <person name="Nordberg H.P."/>
            <person name="Cantor M.N."/>
            <person name="Hua S.X."/>
        </authorList>
    </citation>
    <scope>NUCLEOTIDE SEQUENCE [LARGE SCALE GENOMIC DNA]</scope>
    <source>
        <strain evidence="1 2">LaAM-08-1</strain>
    </source>
</reference>
<organism evidence="1 2">
    <name type="scientific">Laccaria amethystina LaAM-08-1</name>
    <dbReference type="NCBI Taxonomy" id="1095629"/>
    <lineage>
        <taxon>Eukaryota</taxon>
        <taxon>Fungi</taxon>
        <taxon>Dikarya</taxon>
        <taxon>Basidiomycota</taxon>
        <taxon>Agaricomycotina</taxon>
        <taxon>Agaricomycetes</taxon>
        <taxon>Agaricomycetidae</taxon>
        <taxon>Agaricales</taxon>
        <taxon>Agaricineae</taxon>
        <taxon>Hydnangiaceae</taxon>
        <taxon>Laccaria</taxon>
    </lineage>
</organism>
<gene>
    <name evidence="1" type="ORF">K443DRAFT_682436</name>
</gene>
<name>A0A0C9XF13_9AGAR</name>
<keyword evidence="2" id="KW-1185">Reference proteome</keyword>
<evidence type="ECO:0000313" key="1">
    <source>
        <dbReference type="EMBL" id="KIJ96276.1"/>
    </source>
</evidence>
<reference evidence="2" key="2">
    <citation type="submission" date="2015-01" db="EMBL/GenBank/DDBJ databases">
        <title>Evolutionary Origins and Diversification of the Mycorrhizal Mutualists.</title>
        <authorList>
            <consortium name="DOE Joint Genome Institute"/>
            <consortium name="Mycorrhizal Genomics Consortium"/>
            <person name="Kohler A."/>
            <person name="Kuo A."/>
            <person name="Nagy L.G."/>
            <person name="Floudas D."/>
            <person name="Copeland A."/>
            <person name="Barry K.W."/>
            <person name="Cichocki N."/>
            <person name="Veneault-Fourrey C."/>
            <person name="LaButti K."/>
            <person name="Lindquist E.A."/>
            <person name="Lipzen A."/>
            <person name="Lundell T."/>
            <person name="Morin E."/>
            <person name="Murat C."/>
            <person name="Riley R."/>
            <person name="Ohm R."/>
            <person name="Sun H."/>
            <person name="Tunlid A."/>
            <person name="Henrissat B."/>
            <person name="Grigoriev I.V."/>
            <person name="Hibbett D.S."/>
            <person name="Martin F."/>
        </authorList>
    </citation>
    <scope>NUCLEOTIDE SEQUENCE [LARGE SCALE GENOMIC DNA]</scope>
    <source>
        <strain evidence="2">LaAM-08-1</strain>
    </source>
</reference>
<dbReference type="HOGENOM" id="CLU_2133895_0_0_1"/>
<dbReference type="EMBL" id="KN838727">
    <property type="protein sequence ID" value="KIJ96276.1"/>
    <property type="molecule type" value="Genomic_DNA"/>
</dbReference>
<protein>
    <submittedName>
        <fullName evidence="1">Uncharacterized protein</fullName>
    </submittedName>
</protein>
<evidence type="ECO:0000313" key="2">
    <source>
        <dbReference type="Proteomes" id="UP000054477"/>
    </source>
</evidence>